<evidence type="ECO:0000256" key="1">
    <source>
        <dbReference type="SAM" id="MobiDB-lite"/>
    </source>
</evidence>
<dbReference type="Proteomes" id="UP000092993">
    <property type="component" value="Unassembled WGS sequence"/>
</dbReference>
<dbReference type="STRING" id="5627.A0A1C7MFR0"/>
<evidence type="ECO:0000313" key="2">
    <source>
        <dbReference type="EMBL" id="OBZ75662.1"/>
    </source>
</evidence>
<dbReference type="OrthoDB" id="288987at2759"/>
<reference evidence="2 3" key="1">
    <citation type="submission" date="2016-03" db="EMBL/GenBank/DDBJ databases">
        <title>Whole genome sequencing of Grifola frondosa 9006-11.</title>
        <authorList>
            <person name="Min B."/>
            <person name="Park H."/>
            <person name="Kim J.-G."/>
            <person name="Cho H."/>
            <person name="Oh Y.-L."/>
            <person name="Kong W.-S."/>
            <person name="Choi I.-G."/>
        </authorList>
    </citation>
    <scope>NUCLEOTIDE SEQUENCE [LARGE SCALE GENOMIC DNA]</scope>
    <source>
        <strain evidence="2 3">9006-11</strain>
    </source>
</reference>
<name>A0A1C7MFR0_GRIFR</name>
<dbReference type="EMBL" id="LUGG01000004">
    <property type="protein sequence ID" value="OBZ75662.1"/>
    <property type="molecule type" value="Genomic_DNA"/>
</dbReference>
<protein>
    <submittedName>
        <fullName evidence="2">Uncharacterized protein</fullName>
    </submittedName>
</protein>
<organism evidence="2 3">
    <name type="scientific">Grifola frondosa</name>
    <name type="common">Maitake</name>
    <name type="synonym">Polyporus frondosus</name>
    <dbReference type="NCBI Taxonomy" id="5627"/>
    <lineage>
        <taxon>Eukaryota</taxon>
        <taxon>Fungi</taxon>
        <taxon>Dikarya</taxon>
        <taxon>Basidiomycota</taxon>
        <taxon>Agaricomycotina</taxon>
        <taxon>Agaricomycetes</taxon>
        <taxon>Polyporales</taxon>
        <taxon>Grifolaceae</taxon>
        <taxon>Grifola</taxon>
    </lineage>
</organism>
<keyword evidence="3" id="KW-1185">Reference proteome</keyword>
<sequence>MLQNRLVYEIYNRQLKKRGKMCETCGFRHEARRRGLTTMDCRLLLRGNLEYQANHCREALRGAQPVIMTDKMPLILQYDGHQQTIVGCEQSRNGMINLLTFDPSRYAIEWRIKLPHVFAGKHEQTSPSKVLRQVLHPVQTIKSGKRKANDPSGSSVSPAKRVRAATGAPGPNDDVIVIDDDDDEGQNTTKQATDNAKLALEALDFRDVLGLFRLDAKNSGGKTSIRFCTSHWMTRSQIPSGWKDASLRYPTDLYIRHMAPHYTIMF</sequence>
<evidence type="ECO:0000313" key="3">
    <source>
        <dbReference type="Proteomes" id="UP000092993"/>
    </source>
</evidence>
<feature type="region of interest" description="Disordered" evidence="1">
    <location>
        <begin position="140"/>
        <end position="174"/>
    </location>
</feature>
<dbReference type="AlphaFoldDB" id="A0A1C7MFR0"/>
<gene>
    <name evidence="2" type="ORF">A0H81_04470</name>
</gene>
<comment type="caution">
    <text evidence="2">The sequence shown here is derived from an EMBL/GenBank/DDBJ whole genome shotgun (WGS) entry which is preliminary data.</text>
</comment>
<dbReference type="Gene3D" id="3.90.70.130">
    <property type="match status" value="1"/>
</dbReference>
<accession>A0A1C7MFR0</accession>
<proteinExistence type="predicted"/>